<dbReference type="AlphaFoldDB" id="A0A6A5ZVV6"/>
<evidence type="ECO:0000313" key="1">
    <source>
        <dbReference type="EMBL" id="KAF2123426.1"/>
    </source>
</evidence>
<name>A0A6A5ZVV6_9PLEO</name>
<proteinExistence type="predicted"/>
<dbReference type="Proteomes" id="UP000799771">
    <property type="component" value="Unassembled WGS sequence"/>
</dbReference>
<reference evidence="1" key="1">
    <citation type="journal article" date="2020" name="Stud. Mycol.">
        <title>101 Dothideomycetes genomes: a test case for predicting lifestyles and emergence of pathogens.</title>
        <authorList>
            <person name="Haridas S."/>
            <person name="Albert R."/>
            <person name="Binder M."/>
            <person name="Bloem J."/>
            <person name="Labutti K."/>
            <person name="Salamov A."/>
            <person name="Andreopoulos B."/>
            <person name="Baker S."/>
            <person name="Barry K."/>
            <person name="Bills G."/>
            <person name="Bluhm B."/>
            <person name="Cannon C."/>
            <person name="Castanera R."/>
            <person name="Culley D."/>
            <person name="Daum C."/>
            <person name="Ezra D."/>
            <person name="Gonzalez J."/>
            <person name="Henrissat B."/>
            <person name="Kuo A."/>
            <person name="Liang C."/>
            <person name="Lipzen A."/>
            <person name="Lutzoni F."/>
            <person name="Magnuson J."/>
            <person name="Mondo S."/>
            <person name="Nolan M."/>
            <person name="Ohm R."/>
            <person name="Pangilinan J."/>
            <person name="Park H.-J."/>
            <person name="Ramirez L."/>
            <person name="Alfaro M."/>
            <person name="Sun H."/>
            <person name="Tritt A."/>
            <person name="Yoshinaga Y."/>
            <person name="Zwiers L.-H."/>
            <person name="Turgeon B."/>
            <person name="Goodwin S."/>
            <person name="Spatafora J."/>
            <person name="Crous P."/>
            <person name="Grigoriev I."/>
        </authorList>
    </citation>
    <scope>NUCLEOTIDE SEQUENCE</scope>
    <source>
        <strain evidence="1">CBS 119687</strain>
    </source>
</reference>
<organism evidence="1 2">
    <name type="scientific">Dothidotthia symphoricarpi CBS 119687</name>
    <dbReference type="NCBI Taxonomy" id="1392245"/>
    <lineage>
        <taxon>Eukaryota</taxon>
        <taxon>Fungi</taxon>
        <taxon>Dikarya</taxon>
        <taxon>Ascomycota</taxon>
        <taxon>Pezizomycotina</taxon>
        <taxon>Dothideomycetes</taxon>
        <taxon>Pleosporomycetidae</taxon>
        <taxon>Pleosporales</taxon>
        <taxon>Dothidotthiaceae</taxon>
        <taxon>Dothidotthia</taxon>
    </lineage>
</organism>
<sequence length="209" mass="23220">MTSYFYSSKQGSKKKYPLPVGFNDEDVIQILHDHSMLSQIFWPHSSTAVRPETDAKPNMSQFIVRSEDSSYKAAISSQKNGVTCTEELPLGFKITITYVVAGWDQFAEEQSRNSDKDEAASSSSLLEYSASLPNHQLYLVEERSMTALKPAMLLMKWKNEGIVAKTKNLLQVLEDIGGTGKDLLSALADLTSMTTLEDANTLVEKAKNK</sequence>
<dbReference type="RefSeq" id="XP_033517820.1">
    <property type="nucleotide sequence ID" value="XM_033667048.1"/>
</dbReference>
<gene>
    <name evidence="1" type="ORF">P153DRAFT_361993</name>
</gene>
<dbReference type="EMBL" id="ML977527">
    <property type="protein sequence ID" value="KAF2123426.1"/>
    <property type="molecule type" value="Genomic_DNA"/>
</dbReference>
<dbReference type="OrthoDB" id="5273647at2759"/>
<keyword evidence="2" id="KW-1185">Reference proteome</keyword>
<evidence type="ECO:0000313" key="2">
    <source>
        <dbReference type="Proteomes" id="UP000799771"/>
    </source>
</evidence>
<protein>
    <submittedName>
        <fullName evidence="1">Uncharacterized protein</fullName>
    </submittedName>
</protein>
<accession>A0A6A5ZVV6</accession>
<dbReference type="GeneID" id="54407480"/>